<name>A0A131YE94_RHIAP</name>
<reference evidence="1" key="1">
    <citation type="journal article" date="2016" name="Ticks Tick Borne Dis.">
        <title>De novo assembly and annotation of the salivary gland transcriptome of Rhipicephalus appendiculatus male and female ticks during blood feeding.</title>
        <authorList>
            <person name="de Castro M.H."/>
            <person name="de Klerk D."/>
            <person name="Pienaar R."/>
            <person name="Latif A.A."/>
            <person name="Rees D.J."/>
            <person name="Mans B.J."/>
        </authorList>
    </citation>
    <scope>NUCLEOTIDE SEQUENCE</scope>
    <source>
        <tissue evidence="1">Salivary glands</tissue>
    </source>
</reference>
<dbReference type="EMBL" id="GEDV01012161">
    <property type="protein sequence ID" value="JAP76396.1"/>
    <property type="molecule type" value="Transcribed_RNA"/>
</dbReference>
<sequence>MSCVVIKECFFRFPGTSSVCNLSKMTKHCNHWRTSRASYVHPKILEIQVLVHTPIGPEVFEVQFQVCNNERVIIKHSFTLGMHVERWLLVIYQALLLVN</sequence>
<protein>
    <submittedName>
        <fullName evidence="1">Uncharacterized protein</fullName>
    </submittedName>
</protein>
<evidence type="ECO:0000313" key="1">
    <source>
        <dbReference type="EMBL" id="JAP76396.1"/>
    </source>
</evidence>
<proteinExistence type="predicted"/>
<dbReference type="AlphaFoldDB" id="A0A131YE94"/>
<accession>A0A131YE94</accession>
<organism evidence="1">
    <name type="scientific">Rhipicephalus appendiculatus</name>
    <name type="common">Brown ear tick</name>
    <dbReference type="NCBI Taxonomy" id="34631"/>
    <lineage>
        <taxon>Eukaryota</taxon>
        <taxon>Metazoa</taxon>
        <taxon>Ecdysozoa</taxon>
        <taxon>Arthropoda</taxon>
        <taxon>Chelicerata</taxon>
        <taxon>Arachnida</taxon>
        <taxon>Acari</taxon>
        <taxon>Parasitiformes</taxon>
        <taxon>Ixodida</taxon>
        <taxon>Ixodoidea</taxon>
        <taxon>Ixodidae</taxon>
        <taxon>Rhipicephalinae</taxon>
        <taxon>Rhipicephalus</taxon>
        <taxon>Rhipicephalus</taxon>
    </lineage>
</organism>